<dbReference type="Proteomes" id="UP000036356">
    <property type="component" value="Unassembled WGS sequence"/>
</dbReference>
<protein>
    <recommendedName>
        <fullName evidence="1">IrrE N-terminal-like domain-containing protein</fullName>
    </recommendedName>
</protein>
<gene>
    <name evidence="2" type="ORF">DEAC_c17460</name>
</gene>
<dbReference type="STRING" id="476652.DEAC_c17460"/>
<dbReference type="PANTHER" id="PTHR43236:SF1">
    <property type="entry name" value="BLL7220 PROTEIN"/>
    <property type="match status" value="1"/>
</dbReference>
<dbReference type="PATRIC" id="fig|476652.3.peg.1803"/>
<dbReference type="PANTHER" id="PTHR43236">
    <property type="entry name" value="ANTITOXIN HIGA1"/>
    <property type="match status" value="1"/>
</dbReference>
<dbReference type="AlphaFoldDB" id="A0A0J1FSR1"/>
<reference evidence="2 3" key="1">
    <citation type="submission" date="2015-06" db="EMBL/GenBank/DDBJ databases">
        <title>Draft genome of the moderately acidophilic sulfate reducer Candidatus Desulfosporosinus acididurans strain M1.</title>
        <authorList>
            <person name="Poehlein A."/>
            <person name="Petzsch P."/>
            <person name="Johnson B.D."/>
            <person name="Schloemann M."/>
            <person name="Daniel R."/>
            <person name="Muehling M."/>
        </authorList>
    </citation>
    <scope>NUCLEOTIDE SEQUENCE [LARGE SCALE GENOMIC DNA]</scope>
    <source>
        <strain evidence="2 3">M1</strain>
    </source>
</reference>
<comment type="caution">
    <text evidence="2">The sequence shown here is derived from an EMBL/GenBank/DDBJ whole genome shotgun (WGS) entry which is preliminary data.</text>
</comment>
<proteinExistence type="predicted"/>
<dbReference type="RefSeq" id="WP_047809618.1">
    <property type="nucleotide sequence ID" value="NZ_LDZY01000005.1"/>
</dbReference>
<evidence type="ECO:0000313" key="2">
    <source>
        <dbReference type="EMBL" id="KLU66347.1"/>
    </source>
</evidence>
<keyword evidence="3" id="KW-1185">Reference proteome</keyword>
<evidence type="ECO:0000259" key="1">
    <source>
        <dbReference type="Pfam" id="PF06114"/>
    </source>
</evidence>
<dbReference type="Gene3D" id="1.10.10.2910">
    <property type="match status" value="1"/>
</dbReference>
<name>A0A0J1FSR1_9FIRM</name>
<dbReference type="InterPro" id="IPR052345">
    <property type="entry name" value="Rad_response_metalloprotease"/>
</dbReference>
<feature type="domain" description="IrrE N-terminal-like" evidence="1">
    <location>
        <begin position="59"/>
        <end position="161"/>
    </location>
</feature>
<sequence>MTKVELYTFVNNLRNNLYLYDSYPLDSKIIASYYNQLTLEELVFSSSKIGGILMKGEKHSILGLNSCRDEREQNFDCMHELMHFWKHPINTYTCLSIPRDTYLEWEANEGAAEMLVPYYKFIPEVCQFYRIMNNKRLHIDYLTYFAERYHVTQRVIQLRIKSLSYELTQYMHGVPLNNLRILSKKQQERLGINIPDFSIYLDFNYELEWDAVIGNGRF</sequence>
<dbReference type="EMBL" id="LDZY01000005">
    <property type="protein sequence ID" value="KLU66347.1"/>
    <property type="molecule type" value="Genomic_DNA"/>
</dbReference>
<accession>A0A0J1FSR1</accession>
<evidence type="ECO:0000313" key="3">
    <source>
        <dbReference type="Proteomes" id="UP000036356"/>
    </source>
</evidence>
<dbReference type="Pfam" id="PF06114">
    <property type="entry name" value="Peptidase_M78"/>
    <property type="match status" value="1"/>
</dbReference>
<dbReference type="InterPro" id="IPR010359">
    <property type="entry name" value="IrrE_HExxH"/>
</dbReference>
<organism evidence="2 3">
    <name type="scientific">Desulfosporosinus acididurans</name>
    <dbReference type="NCBI Taxonomy" id="476652"/>
    <lineage>
        <taxon>Bacteria</taxon>
        <taxon>Bacillati</taxon>
        <taxon>Bacillota</taxon>
        <taxon>Clostridia</taxon>
        <taxon>Eubacteriales</taxon>
        <taxon>Desulfitobacteriaceae</taxon>
        <taxon>Desulfosporosinus</taxon>
    </lineage>
</organism>